<reference evidence="3 4" key="2">
    <citation type="submission" date="2018-11" db="EMBL/GenBank/DDBJ databases">
        <authorList>
            <consortium name="Pathogen Informatics"/>
        </authorList>
    </citation>
    <scope>NUCLEOTIDE SEQUENCE [LARGE SCALE GENOMIC DNA]</scope>
    <source>
        <strain evidence="3 4">Egypt</strain>
    </source>
</reference>
<sequence length="153" mass="17285">VYHYAADGTIQTTHPDGTEEINYADGRQEIIHVRPENPNTSTENNKDLTVKRASDRQFRRLPNGDREIRLPNGQREIHSASGVKCRIYPDGTTKTVFPDGRHETRYASGRLRVKDSLGNLLLDTRLPMTSRPFPDPPCNLPRAASLFTPEHVP</sequence>
<reference evidence="5" key="1">
    <citation type="submission" date="2016-06" db="UniProtKB">
        <authorList>
            <consortium name="WormBaseParasite"/>
        </authorList>
    </citation>
    <scope>IDENTIFICATION</scope>
</reference>
<protein>
    <submittedName>
        <fullName evidence="5">Tcp10_C domain-containing protein</fullName>
    </submittedName>
</protein>
<dbReference type="GO" id="GO:0005814">
    <property type="term" value="C:centriole"/>
    <property type="evidence" value="ECO:0007669"/>
    <property type="project" value="TreeGrafter"/>
</dbReference>
<comment type="similarity">
    <text evidence="1">Belongs to the TCP10 family.</text>
</comment>
<dbReference type="EMBL" id="UZAN01049991">
    <property type="protein sequence ID" value="VDP87880.1"/>
    <property type="molecule type" value="Genomic_DNA"/>
</dbReference>
<accession>A0A183AVH7</accession>
<dbReference type="InterPro" id="IPR009852">
    <property type="entry name" value="CENPJ_C_dom"/>
</dbReference>
<evidence type="ECO:0000313" key="5">
    <source>
        <dbReference type="WBParaSite" id="ECPE_0001099601-mRNA-1"/>
    </source>
</evidence>
<dbReference type="InterPro" id="IPR047002">
    <property type="entry name" value="Tcp10_C_sf"/>
</dbReference>
<dbReference type="AlphaFoldDB" id="A0A183AVH7"/>
<evidence type="ECO:0000259" key="2">
    <source>
        <dbReference type="Pfam" id="PF07202"/>
    </source>
</evidence>
<feature type="domain" description="Centromere protein J C-terminal" evidence="2">
    <location>
        <begin position="86"/>
        <end position="113"/>
    </location>
</feature>
<dbReference type="OrthoDB" id="6282109at2759"/>
<keyword evidence="4" id="KW-1185">Reference proteome</keyword>
<dbReference type="PANTHER" id="PTHR10331">
    <property type="entry name" value="T COMPLEX PROTEIN 10"/>
    <property type="match status" value="1"/>
</dbReference>
<proteinExistence type="inferred from homology"/>
<organism evidence="5">
    <name type="scientific">Echinostoma caproni</name>
    <dbReference type="NCBI Taxonomy" id="27848"/>
    <lineage>
        <taxon>Eukaryota</taxon>
        <taxon>Metazoa</taxon>
        <taxon>Spiralia</taxon>
        <taxon>Lophotrochozoa</taxon>
        <taxon>Platyhelminthes</taxon>
        <taxon>Trematoda</taxon>
        <taxon>Digenea</taxon>
        <taxon>Plagiorchiida</taxon>
        <taxon>Echinostomata</taxon>
        <taxon>Echinostomatoidea</taxon>
        <taxon>Echinostomatidae</taxon>
        <taxon>Echinostoma</taxon>
    </lineage>
</organism>
<evidence type="ECO:0000313" key="4">
    <source>
        <dbReference type="Proteomes" id="UP000272942"/>
    </source>
</evidence>
<dbReference type="GO" id="GO:0060271">
    <property type="term" value="P:cilium assembly"/>
    <property type="evidence" value="ECO:0007669"/>
    <property type="project" value="TreeGrafter"/>
</dbReference>
<dbReference type="GO" id="GO:0005813">
    <property type="term" value="C:centrosome"/>
    <property type="evidence" value="ECO:0007669"/>
    <property type="project" value="TreeGrafter"/>
</dbReference>
<name>A0A183AVH7_9TREM</name>
<dbReference type="GO" id="GO:0015631">
    <property type="term" value="F:tubulin binding"/>
    <property type="evidence" value="ECO:0007669"/>
    <property type="project" value="TreeGrafter"/>
</dbReference>
<feature type="domain" description="Centromere protein J C-terminal" evidence="2">
    <location>
        <begin position="59"/>
        <end position="78"/>
    </location>
</feature>
<evidence type="ECO:0000256" key="1">
    <source>
        <dbReference type="ARBA" id="ARBA00005627"/>
    </source>
</evidence>
<evidence type="ECO:0000313" key="3">
    <source>
        <dbReference type="EMBL" id="VDP87880.1"/>
    </source>
</evidence>
<dbReference type="PANTHER" id="PTHR10331:SF6">
    <property type="entry name" value="SPINDLE ASSEMBLY ABNORMAL 4"/>
    <property type="match status" value="1"/>
</dbReference>
<dbReference type="WBParaSite" id="ECPE_0001099601-mRNA-1">
    <property type="protein sequence ID" value="ECPE_0001099601-mRNA-1"/>
    <property type="gene ID" value="ECPE_0001099601"/>
</dbReference>
<gene>
    <name evidence="3" type="ORF">ECPE_LOCUS10962</name>
</gene>
<dbReference type="Gene3D" id="2.60.450.20">
    <property type="match status" value="1"/>
</dbReference>
<dbReference type="Proteomes" id="UP000272942">
    <property type="component" value="Unassembled WGS sequence"/>
</dbReference>
<dbReference type="InterPro" id="IPR026581">
    <property type="entry name" value="TCP10L/CENPJ"/>
</dbReference>
<feature type="domain" description="Centromere protein J C-terminal" evidence="2">
    <location>
        <begin position="6"/>
        <end position="31"/>
    </location>
</feature>
<dbReference type="Pfam" id="PF07202">
    <property type="entry name" value="Tcp10_C"/>
    <property type="match status" value="3"/>
</dbReference>
<dbReference type="GO" id="GO:0061511">
    <property type="term" value="P:centriole elongation"/>
    <property type="evidence" value="ECO:0007669"/>
    <property type="project" value="TreeGrafter"/>
</dbReference>